<protein>
    <recommendedName>
        <fullName evidence="2">histidine kinase</fullName>
        <ecNumber evidence="2">2.7.13.3</ecNumber>
    </recommendedName>
</protein>
<evidence type="ECO:0000259" key="5">
    <source>
        <dbReference type="PROSITE" id="PS50109"/>
    </source>
</evidence>
<dbReference type="PANTHER" id="PTHR43065">
    <property type="entry name" value="SENSOR HISTIDINE KINASE"/>
    <property type="match status" value="1"/>
</dbReference>
<dbReference type="Gene3D" id="2.60.120.10">
    <property type="entry name" value="Jelly Rolls"/>
    <property type="match status" value="1"/>
</dbReference>
<dbReference type="SUPFAM" id="SSF47384">
    <property type="entry name" value="Homodimeric domain of signal transducing histidine kinase"/>
    <property type="match status" value="1"/>
</dbReference>
<dbReference type="CDD" id="cd00082">
    <property type="entry name" value="HisKA"/>
    <property type="match status" value="1"/>
</dbReference>
<keyword evidence="6" id="KW-0418">Kinase</keyword>
<keyword evidence="3" id="KW-0597">Phosphoprotein</keyword>
<dbReference type="PROSITE" id="PS50042">
    <property type="entry name" value="CNMP_BINDING_3"/>
    <property type="match status" value="1"/>
</dbReference>
<evidence type="ECO:0000256" key="3">
    <source>
        <dbReference type="ARBA" id="ARBA00022553"/>
    </source>
</evidence>
<dbReference type="Gene3D" id="1.10.287.130">
    <property type="match status" value="1"/>
</dbReference>
<comment type="caution">
    <text evidence="6">The sequence shown here is derived from an EMBL/GenBank/DDBJ whole genome shotgun (WGS) entry which is preliminary data.</text>
</comment>
<dbReference type="CDD" id="cd00038">
    <property type="entry name" value="CAP_ED"/>
    <property type="match status" value="1"/>
</dbReference>
<proteinExistence type="predicted"/>
<name>A0ABQ1WRC5_9BACT</name>
<dbReference type="PANTHER" id="PTHR43065:SF48">
    <property type="entry name" value="HISTIDINE KINASE"/>
    <property type="match status" value="1"/>
</dbReference>
<dbReference type="EC" id="2.7.13.3" evidence="2"/>
<dbReference type="PRINTS" id="PR00344">
    <property type="entry name" value="BCTRLSENSOR"/>
</dbReference>
<dbReference type="SMART" id="SM00100">
    <property type="entry name" value="cNMP"/>
    <property type="match status" value="1"/>
</dbReference>
<dbReference type="InterPro" id="IPR036890">
    <property type="entry name" value="HATPase_C_sf"/>
</dbReference>
<dbReference type="SMART" id="SM00387">
    <property type="entry name" value="HATPase_c"/>
    <property type="match status" value="1"/>
</dbReference>
<dbReference type="InterPro" id="IPR036097">
    <property type="entry name" value="HisK_dim/P_sf"/>
</dbReference>
<feature type="domain" description="Histidine kinase" evidence="5">
    <location>
        <begin position="293"/>
        <end position="460"/>
    </location>
</feature>
<dbReference type="EMBL" id="BMGS01000003">
    <property type="protein sequence ID" value="GGG39484.1"/>
    <property type="molecule type" value="Genomic_DNA"/>
</dbReference>
<feature type="domain" description="Cyclic nucleotide-binding" evidence="4">
    <location>
        <begin position="11"/>
        <end position="130"/>
    </location>
</feature>
<gene>
    <name evidence="6" type="ORF">GCM10011378_14720</name>
</gene>
<dbReference type="InterPro" id="IPR005467">
    <property type="entry name" value="His_kinase_dom"/>
</dbReference>
<dbReference type="InterPro" id="IPR018490">
    <property type="entry name" value="cNMP-bd_dom_sf"/>
</dbReference>
<evidence type="ECO:0000256" key="1">
    <source>
        <dbReference type="ARBA" id="ARBA00000085"/>
    </source>
</evidence>
<dbReference type="Proteomes" id="UP000601361">
    <property type="component" value="Unassembled WGS sequence"/>
</dbReference>
<dbReference type="Gene3D" id="3.30.565.10">
    <property type="entry name" value="Histidine kinase-like ATPase, C-terminal domain"/>
    <property type="match status" value="1"/>
</dbReference>
<organism evidence="6 7">
    <name type="scientific">Hymenobacter glacieicola</name>
    <dbReference type="NCBI Taxonomy" id="1562124"/>
    <lineage>
        <taxon>Bacteria</taxon>
        <taxon>Pseudomonadati</taxon>
        <taxon>Bacteroidota</taxon>
        <taxon>Cytophagia</taxon>
        <taxon>Cytophagales</taxon>
        <taxon>Hymenobacteraceae</taxon>
        <taxon>Hymenobacter</taxon>
    </lineage>
</organism>
<sequence>MLPQDLAPLVAFADLPPATLAWLASHGEQRTYAPNETIIKPGDEAEYMMGVLAGGLQFYTVRNGGREPAFRIEAGQISGVLPYSRLRVISGHGVAVGETTLFLLHRNLFPELEHVSPELVQRLVGLMSDRARLEARTQERDDKLRALGKLSAGLAHELNNPAAAIMRAAETLSNLLQAKPALLLEFVRHGPAPEALAALAALATAPVSATPPAGSALTRADEEDELAEWLETQGVPDGYQQAGGLLDAGLTRTSLEPVVAALPAAARPAALSWLEGQLTTRRLVLDVQEAGTRITTLVSNVKTYSHMDRGGNFAPLDVHAGLDSTINMLSYCLREEKVRLLRDYAPALPLIKGQVSSLNQVWTNLLDNAIDALPPGGEITVRTRQEGDFVRVFIIDNGPGIPPEVLPRIMEPFFTTKPAGEGTGLGLDIALRIVEQHGGRLEVQSRPGHTEFGAWLPVLAPTEQH</sequence>
<evidence type="ECO:0000313" key="7">
    <source>
        <dbReference type="Proteomes" id="UP000601361"/>
    </source>
</evidence>
<dbReference type="InterPro" id="IPR004358">
    <property type="entry name" value="Sig_transdc_His_kin-like_C"/>
</dbReference>
<dbReference type="SUPFAM" id="SSF51206">
    <property type="entry name" value="cAMP-binding domain-like"/>
    <property type="match status" value="1"/>
</dbReference>
<dbReference type="InterPro" id="IPR003594">
    <property type="entry name" value="HATPase_dom"/>
</dbReference>
<keyword evidence="6" id="KW-0808">Transferase</keyword>
<comment type="catalytic activity">
    <reaction evidence="1">
        <text>ATP + protein L-histidine = ADP + protein N-phospho-L-histidine.</text>
        <dbReference type="EC" id="2.7.13.3"/>
    </reaction>
</comment>
<dbReference type="PROSITE" id="PS50109">
    <property type="entry name" value="HIS_KIN"/>
    <property type="match status" value="1"/>
</dbReference>
<dbReference type="InterPro" id="IPR003661">
    <property type="entry name" value="HisK_dim/P_dom"/>
</dbReference>
<dbReference type="Pfam" id="PF02518">
    <property type="entry name" value="HATPase_c"/>
    <property type="match status" value="1"/>
</dbReference>
<dbReference type="InterPro" id="IPR014710">
    <property type="entry name" value="RmlC-like_jellyroll"/>
</dbReference>
<evidence type="ECO:0000313" key="6">
    <source>
        <dbReference type="EMBL" id="GGG39484.1"/>
    </source>
</evidence>
<accession>A0ABQ1WRC5</accession>
<evidence type="ECO:0000256" key="2">
    <source>
        <dbReference type="ARBA" id="ARBA00012438"/>
    </source>
</evidence>
<dbReference type="SUPFAM" id="SSF55874">
    <property type="entry name" value="ATPase domain of HSP90 chaperone/DNA topoisomerase II/histidine kinase"/>
    <property type="match status" value="1"/>
</dbReference>
<dbReference type="RefSeq" id="WP_188557174.1">
    <property type="nucleotide sequence ID" value="NZ_BMGS01000003.1"/>
</dbReference>
<reference evidence="7" key="1">
    <citation type="journal article" date="2019" name="Int. J. Syst. Evol. Microbiol.">
        <title>The Global Catalogue of Microorganisms (GCM) 10K type strain sequencing project: providing services to taxonomists for standard genome sequencing and annotation.</title>
        <authorList>
            <consortium name="The Broad Institute Genomics Platform"/>
            <consortium name="The Broad Institute Genome Sequencing Center for Infectious Disease"/>
            <person name="Wu L."/>
            <person name="Ma J."/>
        </authorList>
    </citation>
    <scope>NUCLEOTIDE SEQUENCE [LARGE SCALE GENOMIC DNA]</scope>
    <source>
        <strain evidence="7">CGMCC 1.12990</strain>
    </source>
</reference>
<evidence type="ECO:0000259" key="4">
    <source>
        <dbReference type="PROSITE" id="PS50042"/>
    </source>
</evidence>
<dbReference type="GO" id="GO:0016301">
    <property type="term" value="F:kinase activity"/>
    <property type="evidence" value="ECO:0007669"/>
    <property type="project" value="UniProtKB-KW"/>
</dbReference>
<keyword evidence="7" id="KW-1185">Reference proteome</keyword>
<dbReference type="InterPro" id="IPR000595">
    <property type="entry name" value="cNMP-bd_dom"/>
</dbReference>